<evidence type="ECO:0000256" key="6">
    <source>
        <dbReference type="ARBA" id="ARBA00022695"/>
    </source>
</evidence>
<dbReference type="NCBIfam" id="NF000843">
    <property type="entry name" value="PRK00071.2-2"/>
    <property type="match status" value="1"/>
</dbReference>
<comment type="similarity">
    <text evidence="3 11">Belongs to the NadD family.</text>
</comment>
<name>A0ABU7LVS0_9PROT</name>
<dbReference type="RefSeq" id="WP_330195180.1">
    <property type="nucleotide sequence ID" value="NZ_JAZDRO010000001.1"/>
</dbReference>
<dbReference type="GO" id="GO:0004515">
    <property type="term" value="F:nicotinate-nucleotide adenylyltransferase activity"/>
    <property type="evidence" value="ECO:0007669"/>
    <property type="project" value="UniProtKB-EC"/>
</dbReference>
<evidence type="ECO:0000313" key="14">
    <source>
        <dbReference type="Proteomes" id="UP001310692"/>
    </source>
</evidence>
<keyword evidence="5 11" id="KW-0808">Transferase</keyword>
<sequence>MRRRSAPVRFGALTRRGRSARPLKSEALAPGMTVGLFGGSFDPPHGGHLHVARTAMRRLQLDRVWWIVSPHNPLKARKPGEYSDRLARVAELASAPRMTVSDVENRMKARLTARVVAALVQRYPRVNFVWLMGADNLKEFHRWARWQEIMASLPVAVIARPQDPIRARLAPAARTFANRRVTETSLSGFARRSPPVWTYLCEPLHKESSSRLRRNRG</sequence>
<comment type="catalytic activity">
    <reaction evidence="10 11">
        <text>nicotinate beta-D-ribonucleotide + ATP + H(+) = deamido-NAD(+) + diphosphate</text>
        <dbReference type="Rhea" id="RHEA:22860"/>
        <dbReference type="ChEBI" id="CHEBI:15378"/>
        <dbReference type="ChEBI" id="CHEBI:30616"/>
        <dbReference type="ChEBI" id="CHEBI:33019"/>
        <dbReference type="ChEBI" id="CHEBI:57502"/>
        <dbReference type="ChEBI" id="CHEBI:58437"/>
        <dbReference type="EC" id="2.7.7.18"/>
    </reaction>
</comment>
<evidence type="ECO:0000313" key="13">
    <source>
        <dbReference type="EMBL" id="MEE2565647.1"/>
    </source>
</evidence>
<protein>
    <recommendedName>
        <fullName evidence="11">Probable nicotinate-nucleotide adenylyltransferase</fullName>
        <ecNumber evidence="11">2.7.7.18</ecNumber>
    </recommendedName>
    <alternativeName>
        <fullName evidence="11">Deamido-NAD(+) diphosphorylase</fullName>
    </alternativeName>
    <alternativeName>
        <fullName evidence="11">Deamido-NAD(+) pyrophosphorylase</fullName>
    </alternativeName>
    <alternativeName>
        <fullName evidence="11">Nicotinate mononucleotide adenylyltransferase</fullName>
        <shortName evidence="11">NaMN adenylyltransferase</shortName>
    </alternativeName>
</protein>
<dbReference type="Proteomes" id="UP001310692">
    <property type="component" value="Unassembled WGS sequence"/>
</dbReference>
<dbReference type="CDD" id="cd02165">
    <property type="entry name" value="NMNAT"/>
    <property type="match status" value="1"/>
</dbReference>
<dbReference type="InterPro" id="IPR004821">
    <property type="entry name" value="Cyt_trans-like"/>
</dbReference>
<organism evidence="13 14">
    <name type="scientific">Hyphobacterium marinum</name>
    <dbReference type="NCBI Taxonomy" id="3116574"/>
    <lineage>
        <taxon>Bacteria</taxon>
        <taxon>Pseudomonadati</taxon>
        <taxon>Pseudomonadota</taxon>
        <taxon>Alphaproteobacteria</taxon>
        <taxon>Maricaulales</taxon>
        <taxon>Maricaulaceae</taxon>
        <taxon>Hyphobacterium</taxon>
    </lineage>
</organism>
<evidence type="ECO:0000256" key="7">
    <source>
        <dbReference type="ARBA" id="ARBA00022741"/>
    </source>
</evidence>
<comment type="pathway">
    <text evidence="2 11">Cofactor biosynthesis; NAD(+) biosynthesis; deamido-NAD(+) from nicotinate D-ribonucleotide: step 1/1.</text>
</comment>
<evidence type="ECO:0000256" key="2">
    <source>
        <dbReference type="ARBA" id="ARBA00005019"/>
    </source>
</evidence>
<evidence type="ECO:0000256" key="8">
    <source>
        <dbReference type="ARBA" id="ARBA00022840"/>
    </source>
</evidence>
<comment type="caution">
    <text evidence="13">The sequence shown here is derived from an EMBL/GenBank/DDBJ whole genome shotgun (WGS) entry which is preliminary data.</text>
</comment>
<dbReference type="PANTHER" id="PTHR39321:SF3">
    <property type="entry name" value="PHOSPHOPANTETHEINE ADENYLYLTRANSFERASE"/>
    <property type="match status" value="1"/>
</dbReference>
<evidence type="ECO:0000259" key="12">
    <source>
        <dbReference type="Pfam" id="PF01467"/>
    </source>
</evidence>
<dbReference type="InterPro" id="IPR014729">
    <property type="entry name" value="Rossmann-like_a/b/a_fold"/>
</dbReference>
<keyword evidence="7 11" id="KW-0547">Nucleotide-binding</keyword>
<evidence type="ECO:0000256" key="11">
    <source>
        <dbReference type="HAMAP-Rule" id="MF_00244"/>
    </source>
</evidence>
<evidence type="ECO:0000256" key="3">
    <source>
        <dbReference type="ARBA" id="ARBA00009014"/>
    </source>
</evidence>
<evidence type="ECO:0000256" key="1">
    <source>
        <dbReference type="ARBA" id="ARBA00002324"/>
    </source>
</evidence>
<keyword evidence="4 11" id="KW-0662">Pyridine nucleotide biosynthesis</keyword>
<dbReference type="Gene3D" id="3.40.50.620">
    <property type="entry name" value="HUPs"/>
    <property type="match status" value="1"/>
</dbReference>
<dbReference type="SUPFAM" id="SSF52374">
    <property type="entry name" value="Nucleotidylyl transferase"/>
    <property type="match status" value="1"/>
</dbReference>
<evidence type="ECO:0000256" key="10">
    <source>
        <dbReference type="ARBA" id="ARBA00048721"/>
    </source>
</evidence>
<evidence type="ECO:0000256" key="9">
    <source>
        <dbReference type="ARBA" id="ARBA00023027"/>
    </source>
</evidence>
<evidence type="ECO:0000256" key="5">
    <source>
        <dbReference type="ARBA" id="ARBA00022679"/>
    </source>
</evidence>
<dbReference type="HAMAP" id="MF_00244">
    <property type="entry name" value="NaMN_adenylyltr"/>
    <property type="match status" value="1"/>
</dbReference>
<feature type="domain" description="Cytidyltransferase-like" evidence="12">
    <location>
        <begin position="36"/>
        <end position="214"/>
    </location>
</feature>
<keyword evidence="6 11" id="KW-0548">Nucleotidyltransferase</keyword>
<gene>
    <name evidence="11" type="primary">nadD</name>
    <name evidence="13" type="ORF">V0U35_03055</name>
</gene>
<dbReference type="Pfam" id="PF01467">
    <property type="entry name" value="CTP_transf_like"/>
    <property type="match status" value="1"/>
</dbReference>
<dbReference type="InterPro" id="IPR005248">
    <property type="entry name" value="NadD/NMNAT"/>
</dbReference>
<keyword evidence="9 11" id="KW-0520">NAD</keyword>
<dbReference type="EMBL" id="JAZDRO010000001">
    <property type="protein sequence ID" value="MEE2565647.1"/>
    <property type="molecule type" value="Genomic_DNA"/>
</dbReference>
<dbReference type="NCBIfam" id="NF000845">
    <property type="entry name" value="PRK00071.2-4"/>
    <property type="match status" value="1"/>
</dbReference>
<evidence type="ECO:0000256" key="4">
    <source>
        <dbReference type="ARBA" id="ARBA00022642"/>
    </source>
</evidence>
<keyword evidence="8 11" id="KW-0067">ATP-binding</keyword>
<dbReference type="PANTHER" id="PTHR39321">
    <property type="entry name" value="NICOTINATE-NUCLEOTIDE ADENYLYLTRANSFERASE-RELATED"/>
    <property type="match status" value="1"/>
</dbReference>
<keyword evidence="14" id="KW-1185">Reference proteome</keyword>
<comment type="function">
    <text evidence="1 11">Catalyzes the reversible adenylation of nicotinate mononucleotide (NaMN) to nicotinic acid adenine dinucleotide (NaAD).</text>
</comment>
<proteinExistence type="inferred from homology"/>
<dbReference type="EC" id="2.7.7.18" evidence="11"/>
<reference evidence="13 14" key="1">
    <citation type="submission" date="2024-01" db="EMBL/GenBank/DDBJ databases">
        <title>Hyphobacterium bacterium isolated from marine sediment.</title>
        <authorList>
            <person name="Zhao S."/>
        </authorList>
    </citation>
    <scope>NUCLEOTIDE SEQUENCE [LARGE SCALE GENOMIC DNA]</scope>
    <source>
        <strain evidence="13 14">Y60-23</strain>
    </source>
</reference>
<accession>A0ABU7LVS0</accession>
<dbReference type="NCBIfam" id="TIGR00482">
    <property type="entry name" value="nicotinate (nicotinamide) nucleotide adenylyltransferase"/>
    <property type="match status" value="1"/>
</dbReference>